<dbReference type="PIRSF" id="PIRSF000171">
    <property type="entry name" value="SDHA_APRA_LASPO"/>
    <property type="match status" value="1"/>
</dbReference>
<comment type="similarity">
    <text evidence="3 11">Belongs to the FAD-dependent oxidoreductase 2 family. NadB subfamily.</text>
</comment>
<dbReference type="InterPro" id="IPR015939">
    <property type="entry name" value="Fum_Rdtase/Succ_DH_flav-like_C"/>
</dbReference>
<evidence type="ECO:0000313" key="16">
    <source>
        <dbReference type="Proteomes" id="UP000738431"/>
    </source>
</evidence>
<feature type="domain" description="FAD-dependent oxidoreductase 2 FAD-binding" evidence="13">
    <location>
        <begin position="6"/>
        <end position="382"/>
    </location>
</feature>
<evidence type="ECO:0000256" key="6">
    <source>
        <dbReference type="ARBA" id="ARBA00022642"/>
    </source>
</evidence>
<comment type="catalytic activity">
    <reaction evidence="9">
        <text>L-aspartate + O2 = iminosuccinate + H2O2</text>
        <dbReference type="Rhea" id="RHEA:25876"/>
        <dbReference type="ChEBI" id="CHEBI:15379"/>
        <dbReference type="ChEBI" id="CHEBI:16240"/>
        <dbReference type="ChEBI" id="CHEBI:29991"/>
        <dbReference type="ChEBI" id="CHEBI:77875"/>
        <dbReference type="EC" id="1.4.3.16"/>
    </reaction>
    <physiologicalReaction direction="left-to-right" evidence="9">
        <dbReference type="Rhea" id="RHEA:25877"/>
    </physiologicalReaction>
</comment>
<dbReference type="Gene3D" id="1.20.58.100">
    <property type="entry name" value="Fumarate reductase/succinate dehydrogenase flavoprotein-like, C-terminal domain"/>
    <property type="match status" value="1"/>
</dbReference>
<evidence type="ECO:0000259" key="14">
    <source>
        <dbReference type="Pfam" id="PF02910"/>
    </source>
</evidence>
<dbReference type="SUPFAM" id="SSF56425">
    <property type="entry name" value="Succinate dehydrogenase/fumarate reductase flavoprotein, catalytic domain"/>
    <property type="match status" value="1"/>
</dbReference>
<comment type="cofactor">
    <cofactor evidence="1 11">
        <name>FAD</name>
        <dbReference type="ChEBI" id="CHEBI:57692"/>
    </cofactor>
</comment>
<reference evidence="15 16" key="2">
    <citation type="submission" date="2023-12" db="EMBL/GenBank/DDBJ databases">
        <title>Description of an unclassified Opitutus bacterium of Verrucomicrobiota.</title>
        <authorList>
            <person name="Zhang D.-F."/>
        </authorList>
    </citation>
    <scope>NUCLEOTIDE SEQUENCE [LARGE SCALE GENOMIC DNA]</scope>
    <source>
        <strain evidence="15 16">WL0086</strain>
    </source>
</reference>
<evidence type="ECO:0000256" key="5">
    <source>
        <dbReference type="ARBA" id="ARBA00022630"/>
    </source>
</evidence>
<dbReference type="Pfam" id="PF00890">
    <property type="entry name" value="FAD_binding_2"/>
    <property type="match status" value="1"/>
</dbReference>
<dbReference type="Gene3D" id="3.90.700.10">
    <property type="entry name" value="Succinate dehydrogenase/fumarate reductase flavoprotein, catalytic domain"/>
    <property type="match status" value="1"/>
</dbReference>
<dbReference type="InterPro" id="IPR027477">
    <property type="entry name" value="Succ_DH/fumarate_Rdtase_cat_sf"/>
</dbReference>
<evidence type="ECO:0000256" key="4">
    <source>
        <dbReference type="ARBA" id="ARBA00012173"/>
    </source>
</evidence>
<keyword evidence="6 11" id="KW-0662">Pyridine nucleotide biosynthesis</keyword>
<dbReference type="PANTHER" id="PTHR42716">
    <property type="entry name" value="L-ASPARTATE OXIDASE"/>
    <property type="match status" value="1"/>
</dbReference>
<proteinExistence type="inferred from homology"/>
<dbReference type="RefSeq" id="WP_221032029.1">
    <property type="nucleotide sequence ID" value="NZ_CP139781.1"/>
</dbReference>
<feature type="domain" description="Fumarate reductase/succinate dehydrogenase flavoprotein-like C-terminal" evidence="14">
    <location>
        <begin position="433"/>
        <end position="513"/>
    </location>
</feature>
<dbReference type="PRINTS" id="PR00368">
    <property type="entry name" value="FADPNR"/>
</dbReference>
<dbReference type="PRINTS" id="PR00411">
    <property type="entry name" value="PNDRDTASEI"/>
</dbReference>
<evidence type="ECO:0000256" key="9">
    <source>
        <dbReference type="ARBA" id="ARBA00048305"/>
    </source>
</evidence>
<evidence type="ECO:0000256" key="11">
    <source>
        <dbReference type="RuleBase" id="RU362049"/>
    </source>
</evidence>
<evidence type="ECO:0000256" key="7">
    <source>
        <dbReference type="ARBA" id="ARBA00022827"/>
    </source>
</evidence>
<dbReference type="InterPro" id="IPR005288">
    <property type="entry name" value="NadB"/>
</dbReference>
<keyword evidence="12" id="KW-0175">Coiled coil</keyword>
<comment type="function">
    <text evidence="11">Catalyzes the oxidation of L-aspartate to iminoaspartate.</text>
</comment>
<keyword evidence="8 11" id="KW-0560">Oxidoreductase</keyword>
<comment type="subcellular location">
    <subcellularLocation>
        <location evidence="11">Cytoplasm</location>
    </subcellularLocation>
</comment>
<evidence type="ECO:0000256" key="1">
    <source>
        <dbReference type="ARBA" id="ARBA00001974"/>
    </source>
</evidence>
<comment type="pathway">
    <text evidence="2 11">Cofactor biosynthesis; NAD(+) biosynthesis; iminoaspartate from L-aspartate (oxidase route): step 1/1.</text>
</comment>
<protein>
    <recommendedName>
        <fullName evidence="4 10">L-aspartate oxidase</fullName>
        <ecNumber evidence="4 10">1.4.3.16</ecNumber>
    </recommendedName>
</protein>
<name>A0ABZ1CF65_9BACT</name>
<dbReference type="InterPro" id="IPR003953">
    <property type="entry name" value="FAD-dep_OxRdtase_2_FAD-bd"/>
</dbReference>
<dbReference type="SUPFAM" id="SSF46977">
    <property type="entry name" value="Succinate dehydrogenase/fumarate reductase flavoprotein C-terminal domain"/>
    <property type="match status" value="1"/>
</dbReference>
<organism evidence="15 16">
    <name type="scientific">Actomonas aquatica</name>
    <dbReference type="NCBI Taxonomy" id="2866162"/>
    <lineage>
        <taxon>Bacteria</taxon>
        <taxon>Pseudomonadati</taxon>
        <taxon>Verrucomicrobiota</taxon>
        <taxon>Opitutia</taxon>
        <taxon>Opitutales</taxon>
        <taxon>Opitutaceae</taxon>
        <taxon>Actomonas</taxon>
    </lineage>
</organism>
<dbReference type="InterPro" id="IPR036188">
    <property type="entry name" value="FAD/NAD-bd_sf"/>
</dbReference>
<dbReference type="Gene3D" id="3.50.50.60">
    <property type="entry name" value="FAD/NAD(P)-binding domain"/>
    <property type="match status" value="1"/>
</dbReference>
<dbReference type="GO" id="GO:0008734">
    <property type="term" value="F:L-aspartate oxidase activity"/>
    <property type="evidence" value="ECO:0007669"/>
    <property type="project" value="UniProtKB-EC"/>
</dbReference>
<accession>A0ABZ1CF65</accession>
<feature type="coiled-coil region" evidence="12">
    <location>
        <begin position="445"/>
        <end position="472"/>
    </location>
</feature>
<dbReference type="EMBL" id="CP139781">
    <property type="protein sequence ID" value="WRQ90047.1"/>
    <property type="molecule type" value="Genomic_DNA"/>
</dbReference>
<dbReference type="InterPro" id="IPR037099">
    <property type="entry name" value="Fum_R/Succ_DH_flav-like_C_sf"/>
</dbReference>
<evidence type="ECO:0000256" key="2">
    <source>
        <dbReference type="ARBA" id="ARBA00004950"/>
    </source>
</evidence>
<reference evidence="15 16" key="1">
    <citation type="submission" date="2021-08" db="EMBL/GenBank/DDBJ databases">
        <authorList>
            <person name="Zhang D."/>
            <person name="Zhang A."/>
            <person name="Wang L."/>
        </authorList>
    </citation>
    <scope>NUCLEOTIDE SEQUENCE [LARGE SCALE GENOMIC DNA]</scope>
    <source>
        <strain evidence="15 16">WL0086</strain>
    </source>
</reference>
<evidence type="ECO:0000313" key="15">
    <source>
        <dbReference type="EMBL" id="WRQ90047.1"/>
    </source>
</evidence>
<dbReference type="EC" id="1.4.3.16" evidence="4 10"/>
<evidence type="ECO:0000256" key="8">
    <source>
        <dbReference type="ARBA" id="ARBA00023002"/>
    </source>
</evidence>
<dbReference type="Pfam" id="PF02910">
    <property type="entry name" value="Succ_DH_flav_C"/>
    <property type="match status" value="1"/>
</dbReference>
<sequence>MPQSFDVLVLGSGIAGLSFALKAAQSGQSVAILTKKNKADSNTNWAQGGIAAVTDPTDDVEKHVADTLIAGDGLCRESVVREIVRDGPARVQELAELGLKFSRDAAGAYDLGREGGHSERRILHVKDMTGKAIEDALLRAISKEPRVALYEHVFGIDLITTGKAKQRRVQGLYALDVKDGRVITFRAPVVMLSTGGAGRVYQYSTNPDIATGDGIAMAYRAGVEIRNLEFIQFHPTTLFTADNKRFLISEAVRGEGAILRNLKGEAFMPRYHAQADLAPRDIVARAIDAEMKASGTPHVWLDITHRNAPYLRRRFPKIYKTCKQLGFDLATDYLPVVPAAHYTCGGVATNLEGETSLPGLYACGEVACTGLHGANRLASNSLLEAVVVAHRAAGSVERYLERLPKTRKTPIPAWVDLGGHDADERVVISHNWDELRRTMWDYVGIMRTTKRLERARTRIANLEREIQDYYWNFSVDPELLELRNLTTIARLIVACALQRKESRGLHAIADYPKPRKRPLDSKVRL</sequence>
<keyword evidence="16" id="KW-1185">Reference proteome</keyword>
<dbReference type="NCBIfam" id="TIGR00551">
    <property type="entry name" value="nadB"/>
    <property type="match status" value="1"/>
</dbReference>
<keyword evidence="5 11" id="KW-0285">Flavoprotein</keyword>
<gene>
    <name evidence="15" type="primary">nadB</name>
    <name evidence="15" type="ORF">K1X11_011565</name>
</gene>
<keyword evidence="7 11" id="KW-0274">FAD</keyword>
<evidence type="ECO:0000256" key="12">
    <source>
        <dbReference type="SAM" id="Coils"/>
    </source>
</evidence>
<dbReference type="NCBIfam" id="NF006567">
    <property type="entry name" value="PRK09077.1"/>
    <property type="match status" value="1"/>
</dbReference>
<evidence type="ECO:0000259" key="13">
    <source>
        <dbReference type="Pfam" id="PF00890"/>
    </source>
</evidence>
<evidence type="ECO:0000256" key="3">
    <source>
        <dbReference type="ARBA" id="ARBA00008562"/>
    </source>
</evidence>
<dbReference type="PANTHER" id="PTHR42716:SF2">
    <property type="entry name" value="L-ASPARTATE OXIDASE, CHLOROPLASTIC"/>
    <property type="match status" value="1"/>
</dbReference>
<dbReference type="Proteomes" id="UP000738431">
    <property type="component" value="Chromosome"/>
</dbReference>
<dbReference type="SUPFAM" id="SSF51905">
    <property type="entry name" value="FAD/NAD(P)-binding domain"/>
    <property type="match status" value="1"/>
</dbReference>
<evidence type="ECO:0000256" key="10">
    <source>
        <dbReference type="NCBIfam" id="TIGR00551"/>
    </source>
</evidence>